<organism evidence="4">
    <name type="scientific">Candidatus Methanophagaceae archaeon ANME-1 ERB6</name>
    <dbReference type="NCBI Taxonomy" id="2759912"/>
    <lineage>
        <taxon>Archaea</taxon>
        <taxon>Methanobacteriati</taxon>
        <taxon>Methanobacteriota</taxon>
        <taxon>Stenosarchaea group</taxon>
        <taxon>Methanomicrobia</taxon>
        <taxon>Candidatus Methanophagales</taxon>
        <taxon>Candidatus Methanophagaceae</taxon>
    </lineage>
</organism>
<dbReference type="InterPro" id="IPR004087">
    <property type="entry name" value="KH_dom"/>
</dbReference>
<dbReference type="SMART" id="SM00322">
    <property type="entry name" value="KH"/>
    <property type="match status" value="2"/>
</dbReference>
<protein>
    <recommendedName>
        <fullName evidence="3">K Homology domain-containing protein</fullName>
    </recommendedName>
</protein>
<dbReference type="NCBIfam" id="TIGR03665">
    <property type="entry name" value="arCOG04150"/>
    <property type="match status" value="1"/>
</dbReference>
<dbReference type="PROSITE" id="PS50084">
    <property type="entry name" value="KH_TYPE_1"/>
    <property type="match status" value="2"/>
</dbReference>
<dbReference type="InterPro" id="IPR055211">
    <property type="entry name" value="KH_PNO1_2nd"/>
</dbReference>
<name>A0A7G9YS26_9EURY</name>
<evidence type="ECO:0000256" key="2">
    <source>
        <dbReference type="PROSITE-ProRule" id="PRU00117"/>
    </source>
</evidence>
<dbReference type="Pfam" id="PF00013">
    <property type="entry name" value="KH_1"/>
    <property type="match status" value="1"/>
</dbReference>
<feature type="domain" description="K Homology" evidence="3">
    <location>
        <begin position="84"/>
        <end position="154"/>
    </location>
</feature>
<dbReference type="EMBL" id="MT631452">
    <property type="protein sequence ID" value="QNO50810.1"/>
    <property type="molecule type" value="Genomic_DNA"/>
</dbReference>
<dbReference type="Pfam" id="PF22891">
    <property type="entry name" value="KH_PNO1_2nd"/>
    <property type="match status" value="1"/>
</dbReference>
<reference evidence="4" key="1">
    <citation type="submission" date="2020-06" db="EMBL/GenBank/DDBJ databases">
        <title>Unique genomic features of the anaerobic methanotrophic archaea.</title>
        <authorList>
            <person name="Chadwick G.L."/>
            <person name="Skennerton C.T."/>
            <person name="Laso-Perez R."/>
            <person name="Leu A.O."/>
            <person name="Speth D.R."/>
            <person name="Yu H."/>
            <person name="Morgan-Lang C."/>
            <person name="Hatzenpichler R."/>
            <person name="Goudeau D."/>
            <person name="Malmstrom R."/>
            <person name="Brazelton W.J."/>
            <person name="Woyke T."/>
            <person name="Hallam S.J."/>
            <person name="Tyson G.W."/>
            <person name="Wegener G."/>
            <person name="Boetius A."/>
            <person name="Orphan V."/>
        </authorList>
    </citation>
    <scope>NUCLEOTIDE SEQUENCE</scope>
</reference>
<sequence length="183" mass="20425">MVTQYVRIPQDRIGVLIGHNGIVKENIEKKSDSRIEVDSTEGEVYIEGIEGGDPLKVLRVADVINAIGRGFSPENAFLLLDDESLLFDVISIAHLTPKTLKRIKGRVIGRNGRTRRVIEDITGVKISVYGKSIGIIGYPHQAIAAHDAIEMLINGSPHSAVYSFLEKKQRAEERFFFADDKRR</sequence>
<accession>A0A7G9YS26</accession>
<dbReference type="InterPro" id="IPR019964">
    <property type="entry name" value="KH_domain_protein_archaea"/>
</dbReference>
<gene>
    <name evidence="4" type="ORF">GLJDJJHM_00014</name>
</gene>
<dbReference type="AlphaFoldDB" id="A0A7G9YS26"/>
<keyword evidence="1 2" id="KW-0694">RNA-binding</keyword>
<dbReference type="InterPro" id="IPR036612">
    <property type="entry name" value="KH_dom_type_1_sf"/>
</dbReference>
<dbReference type="PANTHER" id="PTHR12826:SF13">
    <property type="entry name" value="RNA-BINDING PROTEIN PNO1"/>
    <property type="match status" value="1"/>
</dbReference>
<evidence type="ECO:0000256" key="1">
    <source>
        <dbReference type="ARBA" id="ARBA00022884"/>
    </source>
</evidence>
<dbReference type="PANTHER" id="PTHR12826">
    <property type="entry name" value="RIBONUCLEASE Y"/>
    <property type="match status" value="1"/>
</dbReference>
<dbReference type="InterPro" id="IPR004088">
    <property type="entry name" value="KH_dom_type_1"/>
</dbReference>
<dbReference type="CDD" id="cd22389">
    <property type="entry name" value="KH-I_Dim2p_like_rpt1"/>
    <property type="match status" value="1"/>
</dbReference>
<feature type="domain" description="K Homology" evidence="3">
    <location>
        <begin position="2"/>
        <end position="69"/>
    </location>
</feature>
<dbReference type="GO" id="GO:0003723">
    <property type="term" value="F:RNA binding"/>
    <property type="evidence" value="ECO:0007669"/>
    <property type="project" value="UniProtKB-UniRule"/>
</dbReference>
<dbReference type="SUPFAM" id="SSF54791">
    <property type="entry name" value="Eukaryotic type KH-domain (KH-domain type I)"/>
    <property type="match status" value="2"/>
</dbReference>
<proteinExistence type="predicted"/>
<dbReference type="Gene3D" id="3.30.1370.10">
    <property type="entry name" value="K Homology domain, type 1"/>
    <property type="match status" value="2"/>
</dbReference>
<evidence type="ECO:0000259" key="3">
    <source>
        <dbReference type="SMART" id="SM00322"/>
    </source>
</evidence>
<evidence type="ECO:0000313" key="4">
    <source>
        <dbReference type="EMBL" id="QNO50810.1"/>
    </source>
</evidence>